<comment type="subcellular location">
    <subcellularLocation>
        <location evidence="1">Nucleus</location>
    </subcellularLocation>
</comment>
<keyword evidence="5" id="KW-0539">Nucleus</keyword>
<evidence type="ECO:0000256" key="5">
    <source>
        <dbReference type="ARBA" id="ARBA00023242"/>
    </source>
</evidence>
<organism evidence="7 8">
    <name type="scientific">Marchantia polymorpha subsp. ruderalis</name>
    <dbReference type="NCBI Taxonomy" id="1480154"/>
    <lineage>
        <taxon>Eukaryota</taxon>
        <taxon>Viridiplantae</taxon>
        <taxon>Streptophyta</taxon>
        <taxon>Embryophyta</taxon>
        <taxon>Marchantiophyta</taxon>
        <taxon>Marchantiopsida</taxon>
        <taxon>Marchantiidae</taxon>
        <taxon>Marchantiales</taxon>
        <taxon>Marchantiaceae</taxon>
        <taxon>Marchantia</taxon>
    </lineage>
</organism>
<dbReference type="GO" id="GO:0008270">
    <property type="term" value="F:zinc ion binding"/>
    <property type="evidence" value="ECO:0007669"/>
    <property type="project" value="UniProtKB-KW"/>
</dbReference>
<evidence type="ECO:0008006" key="9">
    <source>
        <dbReference type="Google" id="ProtNLM"/>
    </source>
</evidence>
<sequence>MSIDPDDAARLGDGVADIVIVIDESDDDDDKSVRRHQAEADMPAVKRPWPNSPKSSWIHNHTSIINDRRFCGVAPCKLSWSTKTTTGVIAKHLELHHRLSAQSKERDADQSSTQTVMTQFASISKSRSCRLDSAVVEYVVESTLSHTHTELKPFKSLMEVSVPGYVTKSSRTTKRCILKMYVVLKYMMIALFKSFEAKVSATYDGWSNTLLKGFYSVTVHWVHVVTGELVETLLDFFYILPGEGCGLRCAEAIFNLLCAFGLGDRILVTVSDNGSDAFNAGLHLSSMLRTRFGRDVLPDDHHVRCFTHSFQLGINAAIKVIQPSVAMLRKSIAMLRSGKARRAAFRRFAVAAYERTMEPPCLDVVTQWGSTNKMLASALKCRQAMTMTVGFEEIAKDFVDVGIDLSDEKIWPQSKSLVKWLELPTKISSCMDGAKYCTISTAQIASDAAVYHCNQSLSSDDPVVHECSEVCLATMLPYQQHFNSRPACIAQFLDPRIPKPLAERDAAMTTINFLMATNYVAAVDAEAARAASRVRPGDQWHSDSDSSALTGVAMLLRARRQRQRDVGDAAAEEPQNTNTEVARFCEYPMVPDDTDVFGWWLAHRIDFPVLFVIAMDYLGAPAFSWLKLLRSLNVELPTDWHAAYKQLRDKKEINLKEAADEDTVIEYLLSDDHGRKSDGEAGADDE</sequence>
<keyword evidence="4" id="KW-0862">Zinc</keyword>
<name>A0A176VEZ6_MARPO</name>
<evidence type="ECO:0000313" key="8">
    <source>
        <dbReference type="Proteomes" id="UP000077202"/>
    </source>
</evidence>
<dbReference type="SUPFAM" id="SSF53098">
    <property type="entry name" value="Ribonuclease H-like"/>
    <property type="match status" value="1"/>
</dbReference>
<gene>
    <name evidence="7" type="ORF">AXG93_1040s1330</name>
</gene>
<evidence type="ECO:0000256" key="2">
    <source>
        <dbReference type="ARBA" id="ARBA00022723"/>
    </source>
</evidence>
<dbReference type="PANTHER" id="PTHR46481">
    <property type="entry name" value="ZINC FINGER BED DOMAIN-CONTAINING PROTEIN 4"/>
    <property type="match status" value="1"/>
</dbReference>
<evidence type="ECO:0000256" key="3">
    <source>
        <dbReference type="ARBA" id="ARBA00022771"/>
    </source>
</evidence>
<reference evidence="7" key="1">
    <citation type="submission" date="2016-03" db="EMBL/GenBank/DDBJ databases">
        <title>Mechanisms controlling the formation of the plant cell surface in tip-growing cells are functionally conserved among land plants.</title>
        <authorList>
            <person name="Honkanen S."/>
            <person name="Jones V.A."/>
            <person name="Morieri G."/>
            <person name="Champion C."/>
            <person name="Hetherington A.J."/>
            <person name="Kelly S."/>
            <person name="Saint-Marcoux D."/>
            <person name="Proust H."/>
            <person name="Prescott H."/>
            <person name="Dolan L."/>
        </authorList>
    </citation>
    <scope>NUCLEOTIDE SEQUENCE [LARGE SCALE GENOMIC DNA]</scope>
    <source>
        <tissue evidence="7">Whole gametophyte</tissue>
    </source>
</reference>
<evidence type="ECO:0000256" key="4">
    <source>
        <dbReference type="ARBA" id="ARBA00022833"/>
    </source>
</evidence>
<evidence type="ECO:0000256" key="1">
    <source>
        <dbReference type="ARBA" id="ARBA00004123"/>
    </source>
</evidence>
<dbReference type="Proteomes" id="UP000077202">
    <property type="component" value="Unassembled WGS sequence"/>
</dbReference>
<accession>A0A176VEZ6</accession>
<protein>
    <recommendedName>
        <fullName evidence="9">HAT C-terminal dimerisation domain-containing protein</fullName>
    </recommendedName>
</protein>
<dbReference type="PANTHER" id="PTHR46481:SF10">
    <property type="entry name" value="ZINC FINGER BED DOMAIN-CONTAINING PROTEIN 39"/>
    <property type="match status" value="1"/>
</dbReference>
<keyword evidence="8" id="KW-1185">Reference proteome</keyword>
<dbReference type="InterPro" id="IPR012337">
    <property type="entry name" value="RNaseH-like_sf"/>
</dbReference>
<dbReference type="InterPro" id="IPR052035">
    <property type="entry name" value="ZnF_BED_domain_contain"/>
</dbReference>
<dbReference type="EMBL" id="LVLJ01003850">
    <property type="protein sequence ID" value="OAE19469.1"/>
    <property type="molecule type" value="Genomic_DNA"/>
</dbReference>
<comment type="caution">
    <text evidence="7">The sequence shown here is derived from an EMBL/GenBank/DDBJ whole genome shotgun (WGS) entry which is preliminary data.</text>
</comment>
<evidence type="ECO:0000256" key="6">
    <source>
        <dbReference type="SAM" id="MobiDB-lite"/>
    </source>
</evidence>
<proteinExistence type="predicted"/>
<dbReference type="GO" id="GO:0005634">
    <property type="term" value="C:nucleus"/>
    <property type="evidence" value="ECO:0007669"/>
    <property type="project" value="UniProtKB-SubCell"/>
</dbReference>
<dbReference type="AlphaFoldDB" id="A0A176VEZ6"/>
<keyword evidence="2" id="KW-0479">Metal-binding</keyword>
<feature type="region of interest" description="Disordered" evidence="6">
    <location>
        <begin position="26"/>
        <end position="53"/>
    </location>
</feature>
<evidence type="ECO:0000313" key="7">
    <source>
        <dbReference type="EMBL" id="OAE19469.1"/>
    </source>
</evidence>
<keyword evidence="3" id="KW-0863">Zinc-finger</keyword>